<reference evidence="1" key="1">
    <citation type="submission" date="2021-03" db="EMBL/GenBank/DDBJ databases">
        <authorList>
            <person name="Bekaert M."/>
        </authorList>
    </citation>
    <scope>NUCLEOTIDE SEQUENCE</scope>
</reference>
<dbReference type="EMBL" id="CAJPWZ010000272">
    <property type="protein sequence ID" value="CAG2188675.1"/>
    <property type="molecule type" value="Genomic_DNA"/>
</dbReference>
<dbReference type="AlphaFoldDB" id="A0A8S3Q0E8"/>
<proteinExistence type="predicted"/>
<dbReference type="Proteomes" id="UP000683360">
    <property type="component" value="Unassembled WGS sequence"/>
</dbReference>
<evidence type="ECO:0000313" key="1">
    <source>
        <dbReference type="EMBL" id="CAG2188675.1"/>
    </source>
</evidence>
<dbReference type="InterPro" id="IPR027417">
    <property type="entry name" value="P-loop_NTPase"/>
</dbReference>
<sequence>MRKYYRLIGTGKTSLALKYCLNFKEENPLGVAWKFKCSSIELLKESMHELWLQITTNCNKNINQSQPTDIEELENIIIKELRCRENLSYSHIFLFDGVTSISKAYVVRFSSKCMHVSNMTIIMTTPLWIDITDSKVVHIEGFSFTEAAHLFQINPENAGVACETLAKMLCYNPFAMCIAKAYMRRCHMTFDTMVKVLKEHGWHAMENSKITKDEFNDQPLTSLFG</sequence>
<dbReference type="SUPFAM" id="SSF52540">
    <property type="entry name" value="P-loop containing nucleoside triphosphate hydrolases"/>
    <property type="match status" value="1"/>
</dbReference>
<accession>A0A8S3Q0E8</accession>
<gene>
    <name evidence="1" type="ORF">MEDL_4048</name>
</gene>
<evidence type="ECO:0000313" key="2">
    <source>
        <dbReference type="Proteomes" id="UP000683360"/>
    </source>
</evidence>
<name>A0A8S3Q0E8_MYTED</name>
<comment type="caution">
    <text evidence="1">The sequence shown here is derived from an EMBL/GenBank/DDBJ whole genome shotgun (WGS) entry which is preliminary data.</text>
</comment>
<organism evidence="1 2">
    <name type="scientific">Mytilus edulis</name>
    <name type="common">Blue mussel</name>
    <dbReference type="NCBI Taxonomy" id="6550"/>
    <lineage>
        <taxon>Eukaryota</taxon>
        <taxon>Metazoa</taxon>
        <taxon>Spiralia</taxon>
        <taxon>Lophotrochozoa</taxon>
        <taxon>Mollusca</taxon>
        <taxon>Bivalvia</taxon>
        <taxon>Autobranchia</taxon>
        <taxon>Pteriomorphia</taxon>
        <taxon>Mytilida</taxon>
        <taxon>Mytiloidea</taxon>
        <taxon>Mytilidae</taxon>
        <taxon>Mytilinae</taxon>
        <taxon>Mytilus</taxon>
    </lineage>
</organism>
<protein>
    <submittedName>
        <fullName evidence="1">Uncharacterized protein</fullName>
    </submittedName>
</protein>
<keyword evidence="2" id="KW-1185">Reference proteome</keyword>